<reference evidence="6" key="1">
    <citation type="submission" date="2006-12" db="EMBL/GenBank/DDBJ databases">
        <title>Complete sequence of Pyrobaculum islandicum DSM 4184.</title>
        <authorList>
            <person name="Copeland A."/>
            <person name="Lucas S."/>
            <person name="Lapidus A."/>
            <person name="Barry K."/>
            <person name="Detter J.C."/>
            <person name="Glavina del Rio T."/>
            <person name="Dalin E."/>
            <person name="Tice H."/>
            <person name="Pitluck S."/>
            <person name="Meincke L."/>
            <person name="Brettin T."/>
            <person name="Bruce D."/>
            <person name="Han C."/>
            <person name="Tapia R."/>
            <person name="Gilna P."/>
            <person name="Schmutz J."/>
            <person name="Larimer F."/>
            <person name="Land M."/>
            <person name="Hauser L."/>
            <person name="Kyrpides N."/>
            <person name="Mikhailova N."/>
            <person name="Cozen A.E."/>
            <person name="Fitz-Gibbon S.T."/>
            <person name="House C.H."/>
            <person name="Saltikov C."/>
            <person name="Lowe T."/>
            <person name="Richardson P."/>
        </authorList>
    </citation>
    <scope>NUCLEOTIDE SEQUENCE [LARGE SCALE GENOMIC DNA]</scope>
    <source>
        <strain evidence="6">DSM 4184</strain>
    </source>
</reference>
<evidence type="ECO:0000256" key="4">
    <source>
        <dbReference type="ARBA" id="ARBA00022755"/>
    </source>
</evidence>
<dbReference type="GO" id="GO:0006164">
    <property type="term" value="P:purine nucleotide biosynthetic process"/>
    <property type="evidence" value="ECO:0007669"/>
    <property type="project" value="UniProtKB-KW"/>
</dbReference>
<dbReference type="HOGENOM" id="CLU_164833_2_0_2"/>
<dbReference type="GeneID" id="4617271"/>
<evidence type="ECO:0000256" key="2">
    <source>
        <dbReference type="ARBA" id="ARBA00022598"/>
    </source>
</evidence>
<dbReference type="eggNOG" id="arCOG04462">
    <property type="taxonomic scope" value="Archaea"/>
</dbReference>
<dbReference type="AlphaFoldDB" id="A1RQQ8"/>
<keyword evidence="7" id="KW-1185">Reference proteome</keyword>
<gene>
    <name evidence="6" type="ordered locus">Pisl_0107</name>
</gene>
<dbReference type="InterPro" id="IPR036604">
    <property type="entry name" value="PurS-like_sf"/>
</dbReference>
<protein>
    <submittedName>
        <fullName evidence="6">Uncharacterized protein</fullName>
    </submittedName>
</protein>
<dbReference type="KEGG" id="pis:Pisl_0107"/>
<dbReference type="SUPFAM" id="SSF82697">
    <property type="entry name" value="PurS-like"/>
    <property type="match status" value="1"/>
</dbReference>
<accession>A1RQQ8</accession>
<keyword evidence="2" id="KW-0436">Ligase</keyword>
<dbReference type="EMBL" id="CP000504">
    <property type="protein sequence ID" value="ABL87290.1"/>
    <property type="molecule type" value="Genomic_DNA"/>
</dbReference>
<dbReference type="Proteomes" id="UP000002595">
    <property type="component" value="Chromosome"/>
</dbReference>
<dbReference type="Gene3D" id="3.30.1280.10">
    <property type="entry name" value="Phosphoribosylformylglycinamidine synthase subunit PurS"/>
    <property type="match status" value="1"/>
</dbReference>
<dbReference type="RefSeq" id="WP_011761867.1">
    <property type="nucleotide sequence ID" value="NC_008701.1"/>
</dbReference>
<proteinExistence type="predicted"/>
<dbReference type="NCBIfam" id="NF004450">
    <property type="entry name" value="PRK05783.1"/>
    <property type="match status" value="1"/>
</dbReference>
<evidence type="ECO:0000256" key="3">
    <source>
        <dbReference type="ARBA" id="ARBA00022741"/>
    </source>
</evidence>
<sequence length="84" mass="9762">MRYLVYLNIAYKRGIRDPEGETIQREIFERRGVSIEVRAGKCLVLTIEASSPEEAREKALKLAWDMRLGNPNVHMVEVVRVEYV</sequence>
<keyword evidence="3" id="KW-0547">Nucleotide-binding</keyword>
<evidence type="ECO:0000313" key="7">
    <source>
        <dbReference type="Proteomes" id="UP000002595"/>
    </source>
</evidence>
<name>A1RQQ8_PYRIL</name>
<evidence type="ECO:0000313" key="6">
    <source>
        <dbReference type="EMBL" id="ABL87290.1"/>
    </source>
</evidence>
<evidence type="ECO:0000256" key="1">
    <source>
        <dbReference type="ARBA" id="ARBA00022490"/>
    </source>
</evidence>
<dbReference type="OrthoDB" id="56303at2157"/>
<dbReference type="PANTHER" id="PTHR34696:SF1">
    <property type="entry name" value="PHOSPHORIBOSYLFORMYLGLYCINAMIDINE SYNTHASE SUBUNIT PURS"/>
    <property type="match status" value="1"/>
</dbReference>
<keyword evidence="5" id="KW-0067">ATP-binding</keyword>
<organism evidence="6 7">
    <name type="scientific">Pyrobaculum islandicum (strain DSM 4184 / JCM 9189 / GEO3)</name>
    <dbReference type="NCBI Taxonomy" id="384616"/>
    <lineage>
        <taxon>Archaea</taxon>
        <taxon>Thermoproteota</taxon>
        <taxon>Thermoprotei</taxon>
        <taxon>Thermoproteales</taxon>
        <taxon>Thermoproteaceae</taxon>
        <taxon>Pyrobaculum</taxon>
    </lineage>
</organism>
<dbReference type="GO" id="GO:0016874">
    <property type="term" value="F:ligase activity"/>
    <property type="evidence" value="ECO:0007669"/>
    <property type="project" value="UniProtKB-KW"/>
</dbReference>
<evidence type="ECO:0000256" key="5">
    <source>
        <dbReference type="ARBA" id="ARBA00022840"/>
    </source>
</evidence>
<keyword evidence="1" id="KW-0963">Cytoplasm</keyword>
<dbReference type="Pfam" id="PF02700">
    <property type="entry name" value="PurS"/>
    <property type="match status" value="1"/>
</dbReference>
<dbReference type="InterPro" id="IPR003850">
    <property type="entry name" value="PurS"/>
</dbReference>
<dbReference type="PANTHER" id="PTHR34696">
    <property type="entry name" value="PHOSPHORIBOSYLFORMYLGLYCINAMIDINE SYNTHASE SUBUNIT PURS"/>
    <property type="match status" value="1"/>
</dbReference>
<keyword evidence="4" id="KW-0658">Purine biosynthesis</keyword>
<dbReference type="STRING" id="384616.Pisl_0107"/>
<dbReference type="GO" id="GO:0005524">
    <property type="term" value="F:ATP binding"/>
    <property type="evidence" value="ECO:0007669"/>
    <property type="project" value="UniProtKB-KW"/>
</dbReference>